<dbReference type="PANTHER" id="PTHR43445:SF3">
    <property type="entry name" value="UDP-N-ACETYLMURAMATE--L-ALANINE LIGASE"/>
    <property type="match status" value="1"/>
</dbReference>
<gene>
    <name evidence="14 18" type="primary">murC</name>
    <name evidence="18" type="ORF">NO1_0371</name>
</gene>
<keyword evidence="11 14" id="KW-0131">Cell cycle</keyword>
<feature type="domain" description="Mur ligase central" evidence="17">
    <location>
        <begin position="118"/>
        <end position="302"/>
    </location>
</feature>
<keyword evidence="5 14" id="KW-0436">Ligase</keyword>
<reference evidence="18 19" key="1">
    <citation type="journal article" date="2019" name="ISME J.">
        <title>Genome analyses of uncultured TG2/ZB3 bacteria in 'Margulisbacteria' specifically attached to ectosymbiotic spirochetes of protists in the termite gut.</title>
        <authorList>
            <person name="Utami Y.D."/>
            <person name="Kuwahara H."/>
            <person name="Igai K."/>
            <person name="Murakami T."/>
            <person name="Sugaya K."/>
            <person name="Morikawa T."/>
            <person name="Nagura Y."/>
            <person name="Yuki M."/>
            <person name="Deevong P."/>
            <person name="Inoue T."/>
            <person name="Kihara K."/>
            <person name="Lo N."/>
            <person name="Yamada A."/>
            <person name="Ohkuma M."/>
            <person name="Hongoh Y."/>
        </authorList>
    </citation>
    <scope>NUCLEOTIDE SEQUENCE [LARGE SCALE GENOMIC DNA]</scope>
    <source>
        <strain evidence="18">NkOx7-01</strain>
    </source>
</reference>
<dbReference type="InterPro" id="IPR036615">
    <property type="entry name" value="Mur_ligase_C_dom_sf"/>
</dbReference>
<protein>
    <recommendedName>
        <fullName evidence="3 14">UDP-N-acetylmuramate--L-alanine ligase</fullName>
        <ecNumber evidence="3 14">6.3.2.8</ecNumber>
    </recommendedName>
    <alternativeName>
        <fullName evidence="14">UDP-N-acetylmuramoyl-L-alanine synthetase</fullName>
    </alternativeName>
</protein>
<evidence type="ECO:0000256" key="7">
    <source>
        <dbReference type="ARBA" id="ARBA00022741"/>
    </source>
</evidence>
<proteinExistence type="inferred from homology"/>
<organism evidence="18 19">
    <name type="scientific">Termititenax aidoneus</name>
    <dbReference type="NCBI Taxonomy" id="2218524"/>
    <lineage>
        <taxon>Bacteria</taxon>
        <taxon>Bacillati</taxon>
        <taxon>Candidatus Margulisiibacteriota</taxon>
        <taxon>Candidatus Termititenacia</taxon>
        <taxon>Candidatus Termititenacales</taxon>
        <taxon>Candidatus Termititenacaceae</taxon>
        <taxon>Candidatus Termititenax</taxon>
    </lineage>
</organism>
<evidence type="ECO:0000313" key="18">
    <source>
        <dbReference type="EMBL" id="GBR72914.1"/>
    </source>
</evidence>
<evidence type="ECO:0000256" key="14">
    <source>
        <dbReference type="HAMAP-Rule" id="MF_00046"/>
    </source>
</evidence>
<dbReference type="PANTHER" id="PTHR43445">
    <property type="entry name" value="UDP-N-ACETYLMURAMATE--L-ALANINE LIGASE-RELATED"/>
    <property type="match status" value="1"/>
</dbReference>
<evidence type="ECO:0000256" key="3">
    <source>
        <dbReference type="ARBA" id="ARBA00012211"/>
    </source>
</evidence>
<dbReference type="Proteomes" id="UP000269352">
    <property type="component" value="Unassembled WGS sequence"/>
</dbReference>
<dbReference type="Pfam" id="PF08245">
    <property type="entry name" value="Mur_ligase_M"/>
    <property type="match status" value="1"/>
</dbReference>
<comment type="caution">
    <text evidence="18">The sequence shown here is derived from an EMBL/GenBank/DDBJ whole genome shotgun (WGS) entry which is preliminary data.</text>
</comment>
<dbReference type="Gene3D" id="3.40.50.720">
    <property type="entry name" value="NAD(P)-binding Rossmann-like Domain"/>
    <property type="match status" value="1"/>
</dbReference>
<keyword evidence="8 14" id="KW-0067">ATP-binding</keyword>
<comment type="catalytic activity">
    <reaction evidence="13 14">
        <text>UDP-N-acetyl-alpha-D-muramate + L-alanine + ATP = UDP-N-acetyl-alpha-D-muramoyl-L-alanine + ADP + phosphate + H(+)</text>
        <dbReference type="Rhea" id="RHEA:23372"/>
        <dbReference type="ChEBI" id="CHEBI:15378"/>
        <dbReference type="ChEBI" id="CHEBI:30616"/>
        <dbReference type="ChEBI" id="CHEBI:43474"/>
        <dbReference type="ChEBI" id="CHEBI:57972"/>
        <dbReference type="ChEBI" id="CHEBI:70757"/>
        <dbReference type="ChEBI" id="CHEBI:83898"/>
        <dbReference type="ChEBI" id="CHEBI:456216"/>
        <dbReference type="EC" id="6.3.2.8"/>
    </reaction>
</comment>
<evidence type="ECO:0000256" key="4">
    <source>
        <dbReference type="ARBA" id="ARBA00022490"/>
    </source>
</evidence>
<dbReference type="Gene3D" id="3.40.1190.10">
    <property type="entry name" value="Mur-like, catalytic domain"/>
    <property type="match status" value="1"/>
</dbReference>
<dbReference type="Gene3D" id="3.90.190.20">
    <property type="entry name" value="Mur ligase, C-terminal domain"/>
    <property type="match status" value="1"/>
</dbReference>
<dbReference type="UniPathway" id="UPA00219"/>
<dbReference type="GO" id="GO:0071555">
    <property type="term" value="P:cell wall organization"/>
    <property type="evidence" value="ECO:0007669"/>
    <property type="project" value="UniProtKB-KW"/>
</dbReference>
<comment type="subcellular location">
    <subcellularLocation>
        <location evidence="1 14">Cytoplasm</location>
    </subcellularLocation>
</comment>
<dbReference type="InterPro" id="IPR000713">
    <property type="entry name" value="Mur_ligase_N"/>
</dbReference>
<keyword evidence="4 14" id="KW-0963">Cytoplasm</keyword>
<feature type="binding site" evidence="14">
    <location>
        <begin position="120"/>
        <end position="126"/>
    </location>
    <ligand>
        <name>ATP</name>
        <dbReference type="ChEBI" id="CHEBI:30616"/>
    </ligand>
</feature>
<feature type="domain" description="Mur ligase N-terminal catalytic" evidence="15">
    <location>
        <begin position="14"/>
        <end position="112"/>
    </location>
</feature>
<feature type="domain" description="Mur ligase C-terminal" evidence="16">
    <location>
        <begin position="325"/>
        <end position="454"/>
    </location>
</feature>
<evidence type="ECO:0000256" key="11">
    <source>
        <dbReference type="ARBA" id="ARBA00023306"/>
    </source>
</evidence>
<evidence type="ECO:0000256" key="8">
    <source>
        <dbReference type="ARBA" id="ARBA00022840"/>
    </source>
</evidence>
<evidence type="ECO:0000256" key="2">
    <source>
        <dbReference type="ARBA" id="ARBA00004752"/>
    </source>
</evidence>
<dbReference type="GO" id="GO:0009252">
    <property type="term" value="P:peptidoglycan biosynthetic process"/>
    <property type="evidence" value="ECO:0007669"/>
    <property type="project" value="UniProtKB-UniRule"/>
</dbReference>
<comment type="pathway">
    <text evidence="2 14">Cell wall biogenesis; peptidoglycan biosynthesis.</text>
</comment>
<dbReference type="InterPro" id="IPR004101">
    <property type="entry name" value="Mur_ligase_C"/>
</dbReference>
<dbReference type="EC" id="6.3.2.8" evidence="3 14"/>
<keyword evidence="6 14" id="KW-0132">Cell division</keyword>
<accession>A0A388T9N0</accession>
<evidence type="ECO:0000259" key="17">
    <source>
        <dbReference type="Pfam" id="PF08245"/>
    </source>
</evidence>
<comment type="similarity">
    <text evidence="14">Belongs to the MurCDEF family.</text>
</comment>
<keyword evidence="12 14" id="KW-0961">Cell wall biogenesis/degradation</keyword>
<evidence type="ECO:0000256" key="6">
    <source>
        <dbReference type="ARBA" id="ARBA00022618"/>
    </source>
</evidence>
<dbReference type="GO" id="GO:0008763">
    <property type="term" value="F:UDP-N-acetylmuramate-L-alanine ligase activity"/>
    <property type="evidence" value="ECO:0007669"/>
    <property type="project" value="UniProtKB-UniRule"/>
</dbReference>
<evidence type="ECO:0000256" key="9">
    <source>
        <dbReference type="ARBA" id="ARBA00022960"/>
    </source>
</evidence>
<dbReference type="InterPro" id="IPR013221">
    <property type="entry name" value="Mur_ligase_cen"/>
</dbReference>
<evidence type="ECO:0000256" key="10">
    <source>
        <dbReference type="ARBA" id="ARBA00022984"/>
    </source>
</evidence>
<dbReference type="GO" id="GO:0005524">
    <property type="term" value="F:ATP binding"/>
    <property type="evidence" value="ECO:0007669"/>
    <property type="project" value="UniProtKB-UniRule"/>
</dbReference>
<dbReference type="AlphaFoldDB" id="A0A388T9N0"/>
<dbReference type="GO" id="GO:0005737">
    <property type="term" value="C:cytoplasm"/>
    <property type="evidence" value="ECO:0007669"/>
    <property type="project" value="UniProtKB-SubCell"/>
</dbReference>
<dbReference type="GO" id="GO:0008360">
    <property type="term" value="P:regulation of cell shape"/>
    <property type="evidence" value="ECO:0007669"/>
    <property type="project" value="UniProtKB-KW"/>
</dbReference>
<dbReference type="NCBIfam" id="TIGR01082">
    <property type="entry name" value="murC"/>
    <property type="match status" value="1"/>
</dbReference>
<dbReference type="Pfam" id="PF01225">
    <property type="entry name" value="Mur_ligase"/>
    <property type="match status" value="1"/>
</dbReference>
<dbReference type="GO" id="GO:0051301">
    <property type="term" value="P:cell division"/>
    <property type="evidence" value="ECO:0007669"/>
    <property type="project" value="UniProtKB-KW"/>
</dbReference>
<evidence type="ECO:0000259" key="15">
    <source>
        <dbReference type="Pfam" id="PF01225"/>
    </source>
</evidence>
<dbReference type="EMBL" id="BGZN01000003">
    <property type="protein sequence ID" value="GBR72914.1"/>
    <property type="molecule type" value="Genomic_DNA"/>
</dbReference>
<dbReference type="SUPFAM" id="SSF51984">
    <property type="entry name" value="MurCD N-terminal domain"/>
    <property type="match status" value="1"/>
</dbReference>
<keyword evidence="7 14" id="KW-0547">Nucleotide-binding</keyword>
<keyword evidence="9 14" id="KW-0133">Cell shape</keyword>
<dbReference type="Pfam" id="PF02875">
    <property type="entry name" value="Mur_ligase_C"/>
    <property type="match status" value="1"/>
</dbReference>
<comment type="function">
    <text evidence="14">Cell wall formation.</text>
</comment>
<dbReference type="InterPro" id="IPR005758">
    <property type="entry name" value="UDP-N-AcMur_Ala_ligase_MurC"/>
</dbReference>
<evidence type="ECO:0000256" key="12">
    <source>
        <dbReference type="ARBA" id="ARBA00023316"/>
    </source>
</evidence>
<evidence type="ECO:0000313" key="19">
    <source>
        <dbReference type="Proteomes" id="UP000269352"/>
    </source>
</evidence>
<dbReference type="SUPFAM" id="SSF53244">
    <property type="entry name" value="MurD-like peptide ligases, peptide-binding domain"/>
    <property type="match status" value="1"/>
</dbReference>
<evidence type="ECO:0000256" key="13">
    <source>
        <dbReference type="ARBA" id="ARBA00047833"/>
    </source>
</evidence>
<name>A0A388T9N0_TERA1</name>
<evidence type="ECO:0000256" key="1">
    <source>
        <dbReference type="ARBA" id="ARBA00004496"/>
    </source>
</evidence>
<dbReference type="HAMAP" id="MF_00046">
    <property type="entry name" value="MurC"/>
    <property type="match status" value="1"/>
</dbReference>
<dbReference type="SUPFAM" id="SSF53623">
    <property type="entry name" value="MurD-like peptide ligases, catalytic domain"/>
    <property type="match status" value="1"/>
</dbReference>
<dbReference type="InterPro" id="IPR050061">
    <property type="entry name" value="MurCDEF_pg_biosynth"/>
</dbReference>
<keyword evidence="19" id="KW-1185">Reference proteome</keyword>
<sequence length="484" mass="53099">MAKDLKDIIANSRRIHFVGIGGCGMSAIARVMLSMNYKVSGSDIKESANTIRLKELGATVFIGHDAMHIRGAQALVYTAAVDFKNPELQEAQNLRLPVFERAKVLGYLMSLYAESVAVAGTHGKTTTSAMLSVILARLGLDPTYMIGGEVANLNSNGGCGKSKYFVAEADESDSSIQFLEPKILILNNIEKDHLDHFSGLEEIVDLFRGCVERLAQRPEHLLVLNPEQWGNKILFEKIQSLPNLKTLTFGLSGGVNYQAVNIRYKDHGSVFTAFKDGVALGDLELAIPGEHNILNALAVLAVSLHLGLDFPKIKEALLAFTGAKRRFSLIGSSCGVKIYDDYAHHPTEIRATLAAARRVFPRSRIFCVFQPHRYSRTMHFLNDFAESFGDADRVFVTGVYAASEKPIAGVDARSIVAKMNAPEKACFVEKKEDVADIALRELDKGDVFFTLGAGDIYAVGKEILNRLRSRAPARKNAKEIIRIA</sequence>
<evidence type="ECO:0000259" key="16">
    <source>
        <dbReference type="Pfam" id="PF02875"/>
    </source>
</evidence>
<keyword evidence="10 14" id="KW-0573">Peptidoglycan synthesis</keyword>
<evidence type="ECO:0000256" key="5">
    <source>
        <dbReference type="ARBA" id="ARBA00022598"/>
    </source>
</evidence>
<dbReference type="InterPro" id="IPR036565">
    <property type="entry name" value="Mur-like_cat_sf"/>
</dbReference>